<reference evidence="1" key="1">
    <citation type="journal article" date="2020" name="Stud. Mycol.">
        <title>101 Dothideomycetes genomes: a test case for predicting lifestyles and emergence of pathogens.</title>
        <authorList>
            <person name="Haridas S."/>
            <person name="Albert R."/>
            <person name="Binder M."/>
            <person name="Bloem J."/>
            <person name="Labutti K."/>
            <person name="Salamov A."/>
            <person name="Andreopoulos B."/>
            <person name="Baker S."/>
            <person name="Barry K."/>
            <person name="Bills G."/>
            <person name="Bluhm B."/>
            <person name="Cannon C."/>
            <person name="Castanera R."/>
            <person name="Culley D."/>
            <person name="Daum C."/>
            <person name="Ezra D."/>
            <person name="Gonzalez J."/>
            <person name="Henrissat B."/>
            <person name="Kuo A."/>
            <person name="Liang C."/>
            <person name="Lipzen A."/>
            <person name="Lutzoni F."/>
            <person name="Magnuson J."/>
            <person name="Mondo S."/>
            <person name="Nolan M."/>
            <person name="Ohm R."/>
            <person name="Pangilinan J."/>
            <person name="Park H.-J."/>
            <person name="Ramirez L."/>
            <person name="Alfaro M."/>
            <person name="Sun H."/>
            <person name="Tritt A."/>
            <person name="Yoshinaga Y."/>
            <person name="Zwiers L.-H."/>
            <person name="Turgeon B."/>
            <person name="Goodwin S."/>
            <person name="Spatafora J."/>
            <person name="Crous P."/>
            <person name="Grigoriev I."/>
        </authorList>
    </citation>
    <scope>NUCLEOTIDE SEQUENCE</scope>
    <source>
        <strain evidence="1">CBS 122681</strain>
    </source>
</reference>
<organism evidence="1 2">
    <name type="scientific">Lophiostoma macrostomum CBS 122681</name>
    <dbReference type="NCBI Taxonomy" id="1314788"/>
    <lineage>
        <taxon>Eukaryota</taxon>
        <taxon>Fungi</taxon>
        <taxon>Dikarya</taxon>
        <taxon>Ascomycota</taxon>
        <taxon>Pezizomycotina</taxon>
        <taxon>Dothideomycetes</taxon>
        <taxon>Pleosporomycetidae</taxon>
        <taxon>Pleosporales</taxon>
        <taxon>Lophiostomataceae</taxon>
        <taxon>Lophiostoma</taxon>
    </lineage>
</organism>
<dbReference type="Proteomes" id="UP000799324">
    <property type="component" value="Unassembled WGS sequence"/>
</dbReference>
<evidence type="ECO:0000313" key="1">
    <source>
        <dbReference type="EMBL" id="KAF2662886.1"/>
    </source>
</evidence>
<sequence>MLRVFVAVSLHHLSAPIIHLVPLITLITSSNLPPVNVPHSPHALTCPEMPSDKAKFVSYTPTLVQTWKKKGMGWYQGATLYKDEAQLDAEVLSQLNRNAISLPRVHGWSKKKFRAHIATEIGKELLATNKAVISSADPLCSPHIKVEEGEDEVMPLEFRYPPKPTPQTVERCDWNKIANLPKEMPSKARLSIPHQIDRNHIPSQKNANLTPLGRPRLQILDPLLPKLEPVLWREIDGSIVASGIGKIPAGSATLTHHNIHWSRLTNFTGENIINPINPQPVHEGVRHVSEAQVRYLSTICVNTEAYVSSA</sequence>
<name>A0A6A6TTW6_9PLEO</name>
<protein>
    <submittedName>
        <fullName evidence="1">Uncharacterized protein</fullName>
    </submittedName>
</protein>
<accession>A0A6A6TTW6</accession>
<evidence type="ECO:0000313" key="2">
    <source>
        <dbReference type="Proteomes" id="UP000799324"/>
    </source>
</evidence>
<proteinExistence type="predicted"/>
<keyword evidence="2" id="KW-1185">Reference proteome</keyword>
<dbReference type="AlphaFoldDB" id="A0A6A6TTW6"/>
<dbReference type="EMBL" id="MU004288">
    <property type="protein sequence ID" value="KAF2662886.1"/>
    <property type="molecule type" value="Genomic_DNA"/>
</dbReference>
<gene>
    <name evidence="1" type="ORF">K491DRAFT_686046</name>
</gene>